<dbReference type="EMBL" id="BAQB01000117">
    <property type="protein sequence ID" value="GBR49673.1"/>
    <property type="molecule type" value="Genomic_DNA"/>
</dbReference>
<accession>A0ABQ0QLV1</accession>
<dbReference type="InterPro" id="IPR029044">
    <property type="entry name" value="Nucleotide-diphossugar_trans"/>
</dbReference>
<dbReference type="Proteomes" id="UP001062443">
    <property type="component" value="Unassembled WGS sequence"/>
</dbReference>
<evidence type="ECO:0000313" key="5">
    <source>
        <dbReference type="Proteomes" id="UP001062443"/>
    </source>
</evidence>
<keyword evidence="2" id="KW-0812">Transmembrane</keyword>
<evidence type="ECO:0000256" key="3">
    <source>
        <dbReference type="ARBA" id="ARBA00022989"/>
    </source>
</evidence>
<sequence>MSERLALAVFVKNEEHDIAWWLGWHIALGFSTIIVYDDNSTDKTRDIVQSASESYDIRLEKSQQHLRFNHRQKYTYEKSILDAKNEFDWLMFLDSDEYLDLGIDQNVSSFLKKFPNASAIAINWCCFGSSGYITRPPNSSPIESYIYRSQPNSTDANKIVKSIFRPDTASGIYINPHQFDINGIYVSSDGSPIIWDEVHPEKTKDYPTWINARVRHYACRSLADFIEKVERRSDIRDAPAPMNYFKDFDINEVVDYPEKEFLLKVRNIVANIRKNYELNIYSNIRRGNFWDSYFDSVEFNVFNIKTVHSTTVMLDSNSGDIIHSSDNNNDNYIPIYGLIIKNDPNIIYLTCGSKGKMLHLSYDDRFGSIIPFKLEKIEGDNYNIGLRNPHSGRSICWLQPDSDTRTGEAHCNRQWLHAWEKIQLKKMAFFPEEIKKMAYNLFKFSQIQSYSGKISIENIDEATSFLWSRSRRDQEIWEKEFDVTLPCWIKNSHDIVL</sequence>
<keyword evidence="3" id="KW-1133">Transmembrane helix</keyword>
<dbReference type="PANTHER" id="PTHR21461">
    <property type="entry name" value="GLYCOSYLTRANSFERASE FAMILY 92 PROTEIN"/>
    <property type="match status" value="1"/>
</dbReference>
<keyword evidence="3" id="KW-0472">Membrane</keyword>
<protein>
    <recommendedName>
        <fullName evidence="6">Glycosyltransferase 2-like domain-containing protein</fullName>
    </recommendedName>
</protein>
<evidence type="ECO:0008006" key="6">
    <source>
        <dbReference type="Google" id="ProtNLM"/>
    </source>
</evidence>
<evidence type="ECO:0000256" key="2">
    <source>
        <dbReference type="ARBA" id="ARBA00022692"/>
    </source>
</evidence>
<dbReference type="CDD" id="cd00761">
    <property type="entry name" value="Glyco_tranf_GTA_type"/>
    <property type="match status" value="1"/>
</dbReference>
<name>A0ABQ0QLV1_9PROT</name>
<dbReference type="PANTHER" id="PTHR21461:SF69">
    <property type="entry name" value="GLYCOSYLTRANSFERASE FAMILY 92 PROTEIN"/>
    <property type="match status" value="1"/>
</dbReference>
<dbReference type="Pfam" id="PF13704">
    <property type="entry name" value="Glyco_tranf_2_4"/>
    <property type="match status" value="1"/>
</dbReference>
<evidence type="ECO:0000313" key="4">
    <source>
        <dbReference type="EMBL" id="GBR49673.1"/>
    </source>
</evidence>
<dbReference type="Gene3D" id="3.90.550.10">
    <property type="entry name" value="Spore Coat Polysaccharide Biosynthesis Protein SpsA, Chain A"/>
    <property type="match status" value="1"/>
</dbReference>
<evidence type="ECO:0000256" key="1">
    <source>
        <dbReference type="ARBA" id="ARBA00004167"/>
    </source>
</evidence>
<gene>
    <name evidence="4" type="ORF">AA106556_2107</name>
</gene>
<dbReference type="RefSeq" id="WP_068173766.1">
    <property type="nucleotide sequence ID" value="NZ_BAQB01000117.1"/>
</dbReference>
<comment type="subcellular location">
    <subcellularLocation>
        <location evidence="1">Membrane</location>
        <topology evidence="1">Single-pass membrane protein</topology>
    </subcellularLocation>
</comment>
<keyword evidence="5" id="KW-1185">Reference proteome</keyword>
<reference evidence="4" key="1">
    <citation type="submission" date="2013-04" db="EMBL/GenBank/DDBJ databases">
        <title>The genome sequencing project of 58 acetic acid bacteria.</title>
        <authorList>
            <person name="Okamoto-Kainuma A."/>
            <person name="Ishikawa M."/>
            <person name="Umino S."/>
            <person name="Koizumi Y."/>
            <person name="Shiwa Y."/>
            <person name="Yoshikawa H."/>
            <person name="Matsutani M."/>
            <person name="Matsushita K."/>
        </authorList>
    </citation>
    <scope>NUCLEOTIDE SEQUENCE</scope>
    <source>
        <strain evidence="4">NBRC 106556</strain>
    </source>
</reference>
<dbReference type="SUPFAM" id="SSF53448">
    <property type="entry name" value="Nucleotide-diphospho-sugar transferases"/>
    <property type="match status" value="1"/>
</dbReference>
<comment type="caution">
    <text evidence="4">The sequence shown here is derived from an EMBL/GenBank/DDBJ whole genome shotgun (WGS) entry which is preliminary data.</text>
</comment>
<organism evidence="4 5">
    <name type="scientific">Neokomagataea tanensis NBRC 106556</name>
    <dbReference type="NCBI Taxonomy" id="1223519"/>
    <lineage>
        <taxon>Bacteria</taxon>
        <taxon>Pseudomonadati</taxon>
        <taxon>Pseudomonadota</taxon>
        <taxon>Alphaproteobacteria</taxon>
        <taxon>Acetobacterales</taxon>
        <taxon>Acetobacteraceae</taxon>
        <taxon>Neokomagataea</taxon>
    </lineage>
</organism>
<proteinExistence type="predicted"/>